<dbReference type="KEGG" id="rpod:E0E05_07595"/>
<dbReference type="Gene3D" id="3.30.450.20">
    <property type="entry name" value="PAS domain"/>
    <property type="match status" value="1"/>
</dbReference>
<reference evidence="2 3" key="1">
    <citation type="journal article" date="2017" name="Int. J. Syst. Evol. Microbiol.">
        <title>Roseitalea porphyridii gen. nov., sp. nov., isolated from a red alga, and reclassification of Hoeflea suaedae Chung et al. 2013 as Pseudohoeflea suaedae gen. nov., comb. nov.</title>
        <authorList>
            <person name="Hyeon J.W."/>
            <person name="Jeong S.E."/>
            <person name="Baek K."/>
            <person name="Jeon C.O."/>
        </authorList>
    </citation>
    <scope>NUCLEOTIDE SEQUENCE [LARGE SCALE GENOMIC DNA]</scope>
    <source>
        <strain evidence="2 3">MA7-20</strain>
    </source>
</reference>
<protein>
    <recommendedName>
        <fullName evidence="1">PAS fold-3 domain-containing protein</fullName>
    </recommendedName>
</protein>
<accession>A0A4P6UZJ2</accession>
<sequence>MDQTLQFAVLDKARPVQKVEGAGVDGTTLLTLLSQFEPFGLWRMELATGLVYWTQDIYEIHELPPSSGPVNLKTAIDAYHPDDRQMVIDCLEDVVARKSGFHFVLRIAGKSGGYKLVKALGMFHVDADGAEWLIGTFCEDPGGVRGVVIR</sequence>
<evidence type="ECO:0000313" key="2">
    <source>
        <dbReference type="EMBL" id="QBK30472.1"/>
    </source>
</evidence>
<keyword evidence="3" id="KW-1185">Reference proteome</keyword>
<dbReference type="GeneID" id="90767155"/>
<proteinExistence type="predicted"/>
<evidence type="ECO:0000313" key="3">
    <source>
        <dbReference type="Proteomes" id="UP000293719"/>
    </source>
</evidence>
<dbReference type="Proteomes" id="UP000293719">
    <property type="component" value="Chromosome"/>
</dbReference>
<dbReference type="InterPro" id="IPR035965">
    <property type="entry name" value="PAS-like_dom_sf"/>
</dbReference>
<evidence type="ECO:0000259" key="1">
    <source>
        <dbReference type="Pfam" id="PF08447"/>
    </source>
</evidence>
<feature type="domain" description="PAS fold-3" evidence="1">
    <location>
        <begin position="51"/>
        <end position="135"/>
    </location>
</feature>
<dbReference type="OrthoDB" id="8374591at2"/>
<dbReference type="RefSeq" id="WP_131616165.1">
    <property type="nucleotide sequence ID" value="NZ_CP036532.1"/>
</dbReference>
<dbReference type="EMBL" id="CP036532">
    <property type="protein sequence ID" value="QBK30472.1"/>
    <property type="molecule type" value="Genomic_DNA"/>
</dbReference>
<organism evidence="2 3">
    <name type="scientific">Roseitalea porphyridii</name>
    <dbReference type="NCBI Taxonomy" id="1852022"/>
    <lineage>
        <taxon>Bacteria</taxon>
        <taxon>Pseudomonadati</taxon>
        <taxon>Pseudomonadota</taxon>
        <taxon>Alphaproteobacteria</taxon>
        <taxon>Hyphomicrobiales</taxon>
        <taxon>Ahrensiaceae</taxon>
        <taxon>Roseitalea</taxon>
    </lineage>
</organism>
<dbReference type="InterPro" id="IPR013655">
    <property type="entry name" value="PAS_fold_3"/>
</dbReference>
<name>A0A4P6UZJ2_9HYPH</name>
<dbReference type="Pfam" id="PF08447">
    <property type="entry name" value="PAS_3"/>
    <property type="match status" value="1"/>
</dbReference>
<dbReference type="SUPFAM" id="SSF55785">
    <property type="entry name" value="PYP-like sensor domain (PAS domain)"/>
    <property type="match status" value="1"/>
</dbReference>
<gene>
    <name evidence="2" type="ORF">E0E05_07595</name>
</gene>
<dbReference type="AlphaFoldDB" id="A0A4P6UZJ2"/>